<organism evidence="2 3">
    <name type="scientific">Dactylonectria estremocensis</name>
    <dbReference type="NCBI Taxonomy" id="1079267"/>
    <lineage>
        <taxon>Eukaryota</taxon>
        <taxon>Fungi</taxon>
        <taxon>Dikarya</taxon>
        <taxon>Ascomycota</taxon>
        <taxon>Pezizomycotina</taxon>
        <taxon>Sordariomycetes</taxon>
        <taxon>Hypocreomycetidae</taxon>
        <taxon>Hypocreales</taxon>
        <taxon>Nectriaceae</taxon>
        <taxon>Dactylonectria</taxon>
    </lineage>
</organism>
<evidence type="ECO:0000256" key="1">
    <source>
        <dbReference type="SAM" id="MobiDB-lite"/>
    </source>
</evidence>
<protein>
    <submittedName>
        <fullName evidence="2">Uncharacterized protein</fullName>
    </submittedName>
</protein>
<feature type="region of interest" description="Disordered" evidence="1">
    <location>
        <begin position="1135"/>
        <end position="1185"/>
    </location>
</feature>
<dbReference type="Proteomes" id="UP000717696">
    <property type="component" value="Unassembled WGS sequence"/>
</dbReference>
<reference evidence="2" key="1">
    <citation type="journal article" date="2021" name="Nat. Commun.">
        <title>Genetic determinants of endophytism in the Arabidopsis root mycobiome.</title>
        <authorList>
            <person name="Mesny F."/>
            <person name="Miyauchi S."/>
            <person name="Thiergart T."/>
            <person name="Pickel B."/>
            <person name="Atanasova L."/>
            <person name="Karlsson M."/>
            <person name="Huettel B."/>
            <person name="Barry K.W."/>
            <person name="Haridas S."/>
            <person name="Chen C."/>
            <person name="Bauer D."/>
            <person name="Andreopoulos W."/>
            <person name="Pangilinan J."/>
            <person name="LaButti K."/>
            <person name="Riley R."/>
            <person name="Lipzen A."/>
            <person name="Clum A."/>
            <person name="Drula E."/>
            <person name="Henrissat B."/>
            <person name="Kohler A."/>
            <person name="Grigoriev I.V."/>
            <person name="Martin F.M."/>
            <person name="Hacquard S."/>
        </authorList>
    </citation>
    <scope>NUCLEOTIDE SEQUENCE</scope>
    <source>
        <strain evidence="2">MPI-CAGE-AT-0021</strain>
    </source>
</reference>
<feature type="compositionally biased region" description="Low complexity" evidence="1">
    <location>
        <begin position="1135"/>
        <end position="1150"/>
    </location>
</feature>
<comment type="caution">
    <text evidence="2">The sequence shown here is derived from an EMBL/GenBank/DDBJ whole genome shotgun (WGS) entry which is preliminary data.</text>
</comment>
<proteinExistence type="predicted"/>
<dbReference type="EMBL" id="JAGMUU010000001">
    <property type="protein sequence ID" value="KAH7163534.1"/>
    <property type="molecule type" value="Genomic_DNA"/>
</dbReference>
<feature type="region of interest" description="Disordered" evidence="1">
    <location>
        <begin position="1"/>
        <end position="28"/>
    </location>
</feature>
<name>A0A9P9FKV7_9HYPO</name>
<dbReference type="AlphaFoldDB" id="A0A9P9FKV7"/>
<dbReference type="OrthoDB" id="3497519at2759"/>
<evidence type="ECO:0000313" key="2">
    <source>
        <dbReference type="EMBL" id="KAH7163534.1"/>
    </source>
</evidence>
<sequence length="1185" mass="134326">MSSNQPAEGNKQPLSIMPSKDHYAPMWADPDWQEGGLNRAPLDRHPIKDRVMSRVRPALLAVDQIRNPTEYAKRFGIYPDRIDGRSRTSPTRAESRQIFPKGKIQTGKDLFGRLEKLAAEKGQSLDEFMAKKRIDKTEMRDKDEACMRVYEDLLVDEYWQGLLFGDLTMDELHAEDYFTMGTAESGLQGSLHPFLRRSNWMSDRWAGQAGATTRTVYNINGERGEYNPRSNDRVWEALQPALQLASRLLSADHPFMSAIKDPTNRFCVDDSLDLRLPEEKKKTPRFSFRSFVDINDLRLVPAARLMRQMPHFDPTAVSQMVIENCIELGIQSGHYHFDAEFKEVLAVAETKDQATGPSAPIQISLAAEVVWPLLEPNFSSSEKMMASFVIAISMVHEFMHAWIYAQGRWLHSPQTFGISDPYLQDLCHQLLNELYPGGLNSGTVEPSFEDDPVSEVGHAYEQHVLGGGVWPLAGNMCGRANPPFLRDYTGMAVHVKWPDATPEGWTNSLAYPEIRADQYNHFLRVGDIQKYFKEEFWQNSVKRYGMAAMRVPSKKPHKVFFSRETCRGSSWTLSDSGLEIDVCEWMEKYLDDLSESGKETLETYLRTLISEACNFRLMAKRFVQDKKRRTSTEWPWLHTGKMVLMLAVELRGHAIMLSPNSRQPKLAGLRNEYSRWTKLATSARSLPDKHSEKCRGKFGIFQKSVCGISLDDHNNRLVPRLMDLVNLLETEREIQESMLCELYRLPSKLWKHYKSTFEGQYEFSQSYAKVVLKTLSSIMTIIDEANAFIPSWSDEWRARLQSLATAWNSIQRLLEMDPNNICEDWRDLLVTMPMLRKSQRLASDRLYFLAKKEMLNQTGQDLQDLRKFQHHVQQLVKLESKKIVLLERDLDEQARMHRWDVVLDDVVEEQASDPKLARTFNTKPVHELVAKLKQQKLGTKKIKRDRATVQAARKTKKARQRLQGLTLQQTAGSDAVHAPRTPAQISRPSFTNHAVPFGGLQGTQFGLSSRAPGSVTTNHAFAPQMLNSRIFPSWNEGPAESWVTSDLSQLSAQFNQLGTNKPHGSRTVSGIMTHPFAGQEMEGVKYGQEDQERAAAAQGDVDMDYEDTGVSPCAAFLARPMLGCDESASDSLMTSRSATRASSDTTAVDTNVSTGIQSEEKAKTSGLKRKGSWAGAEAKRARSGK</sequence>
<gene>
    <name evidence="2" type="ORF">B0J13DRAFT_634896</name>
</gene>
<accession>A0A9P9FKV7</accession>
<keyword evidence="3" id="KW-1185">Reference proteome</keyword>
<evidence type="ECO:0000313" key="3">
    <source>
        <dbReference type="Proteomes" id="UP000717696"/>
    </source>
</evidence>